<dbReference type="GO" id="GO:0005524">
    <property type="term" value="F:ATP binding"/>
    <property type="evidence" value="ECO:0007669"/>
    <property type="project" value="InterPro"/>
</dbReference>
<accession>A0A6A4LG66</accession>
<proteinExistence type="predicted"/>
<dbReference type="PROSITE" id="PS50011">
    <property type="entry name" value="PROTEIN_KINASE_DOM"/>
    <property type="match status" value="1"/>
</dbReference>
<evidence type="ECO:0000313" key="3">
    <source>
        <dbReference type="EMBL" id="KAE9453687.1"/>
    </source>
</evidence>
<comment type="caution">
    <text evidence="3">The sequence shown here is derived from an EMBL/GenBank/DDBJ whole genome shotgun (WGS) entry which is preliminary data.</text>
</comment>
<dbReference type="PANTHER" id="PTHR48055">
    <property type="entry name" value="LEUCINE-RICH REPEAT RECEPTOR PROTEIN KINASE EMS1"/>
    <property type="match status" value="1"/>
</dbReference>
<keyword evidence="4" id="KW-1185">Reference proteome</keyword>
<dbReference type="InterPro" id="IPR011009">
    <property type="entry name" value="Kinase-like_dom_sf"/>
</dbReference>
<dbReference type="GO" id="GO:0004672">
    <property type="term" value="F:protein kinase activity"/>
    <property type="evidence" value="ECO:0007669"/>
    <property type="project" value="InterPro"/>
</dbReference>
<name>A0A6A4LG66_9ERIC</name>
<protein>
    <recommendedName>
        <fullName evidence="2">Protein kinase domain-containing protein</fullName>
    </recommendedName>
</protein>
<dbReference type="Pfam" id="PF00069">
    <property type="entry name" value="Pkinase"/>
    <property type="match status" value="1"/>
</dbReference>
<dbReference type="GO" id="GO:0016020">
    <property type="term" value="C:membrane"/>
    <property type="evidence" value="ECO:0007669"/>
    <property type="project" value="TreeGrafter"/>
</dbReference>
<sequence length="149" mass="15930">ATEEQTGARRRSALKRFGDHRAVTPKQKLASIVCTESSTRSSGSTARTSRSGVSGPTLTLAPPRANPSKGKSRDLKPANVLLDDDMEARIADFGFAKPIADQDTHMTTSNVAGTLGYIAPEYHQTMSSQTSVIYLWGVAGCFGDRKATI</sequence>
<dbReference type="SUPFAM" id="SSF56112">
    <property type="entry name" value="Protein kinase-like (PK-like)"/>
    <property type="match status" value="1"/>
</dbReference>
<feature type="compositionally biased region" description="Low complexity" evidence="1">
    <location>
        <begin position="37"/>
        <end position="55"/>
    </location>
</feature>
<evidence type="ECO:0000259" key="2">
    <source>
        <dbReference type="PROSITE" id="PS50011"/>
    </source>
</evidence>
<dbReference type="InterPro" id="IPR051564">
    <property type="entry name" value="LRR_receptor-like_kinase"/>
</dbReference>
<evidence type="ECO:0000256" key="1">
    <source>
        <dbReference type="SAM" id="MobiDB-lite"/>
    </source>
</evidence>
<dbReference type="PANTHER" id="PTHR48055:SF22">
    <property type="entry name" value="LEUCINE-RICH REPEAT RECEPTOR-LIKE SERINE_THREONINE_TYROSINE-PROTEIN KINASE SOBIR1"/>
    <property type="match status" value="1"/>
</dbReference>
<reference evidence="3 4" key="1">
    <citation type="journal article" date="2019" name="Genome Biol. Evol.">
        <title>The Rhododendron genome and chromosomal organization provide insight into shared whole-genome duplications across the heath family (Ericaceae).</title>
        <authorList>
            <person name="Soza V.L."/>
            <person name="Lindsley D."/>
            <person name="Waalkes A."/>
            <person name="Ramage E."/>
            <person name="Patwardhan R.P."/>
            <person name="Burton J.N."/>
            <person name="Adey A."/>
            <person name="Kumar A."/>
            <person name="Qiu R."/>
            <person name="Shendure J."/>
            <person name="Hall B."/>
        </authorList>
    </citation>
    <scope>NUCLEOTIDE SEQUENCE [LARGE SCALE GENOMIC DNA]</scope>
    <source>
        <strain evidence="3">RSF 1966-606</strain>
    </source>
</reference>
<dbReference type="Gene3D" id="1.10.510.10">
    <property type="entry name" value="Transferase(Phosphotransferase) domain 1"/>
    <property type="match status" value="1"/>
</dbReference>
<dbReference type="InterPro" id="IPR000719">
    <property type="entry name" value="Prot_kinase_dom"/>
</dbReference>
<dbReference type="Proteomes" id="UP000428333">
    <property type="component" value="Linkage Group LG08"/>
</dbReference>
<dbReference type="OrthoDB" id="4062651at2759"/>
<feature type="region of interest" description="Disordered" evidence="1">
    <location>
        <begin position="1"/>
        <end position="75"/>
    </location>
</feature>
<evidence type="ECO:0000313" key="4">
    <source>
        <dbReference type="Proteomes" id="UP000428333"/>
    </source>
</evidence>
<gene>
    <name evidence="3" type="ORF">C3L33_14393</name>
</gene>
<feature type="domain" description="Protein kinase" evidence="2">
    <location>
        <begin position="1"/>
        <end position="149"/>
    </location>
</feature>
<dbReference type="AlphaFoldDB" id="A0A6A4LG66"/>
<feature type="non-terminal residue" evidence="3">
    <location>
        <position position="1"/>
    </location>
</feature>
<organism evidence="3 4">
    <name type="scientific">Rhododendron williamsianum</name>
    <dbReference type="NCBI Taxonomy" id="262921"/>
    <lineage>
        <taxon>Eukaryota</taxon>
        <taxon>Viridiplantae</taxon>
        <taxon>Streptophyta</taxon>
        <taxon>Embryophyta</taxon>
        <taxon>Tracheophyta</taxon>
        <taxon>Spermatophyta</taxon>
        <taxon>Magnoliopsida</taxon>
        <taxon>eudicotyledons</taxon>
        <taxon>Gunneridae</taxon>
        <taxon>Pentapetalae</taxon>
        <taxon>asterids</taxon>
        <taxon>Ericales</taxon>
        <taxon>Ericaceae</taxon>
        <taxon>Ericoideae</taxon>
        <taxon>Rhodoreae</taxon>
        <taxon>Rhododendron</taxon>
    </lineage>
</organism>
<dbReference type="EMBL" id="QEFC01002162">
    <property type="protein sequence ID" value="KAE9453687.1"/>
    <property type="molecule type" value="Genomic_DNA"/>
</dbReference>